<feature type="transmembrane region" description="Helical" evidence="1">
    <location>
        <begin position="88"/>
        <end position="109"/>
    </location>
</feature>
<keyword evidence="1" id="KW-1133">Transmembrane helix</keyword>
<keyword evidence="3" id="KW-1185">Reference proteome</keyword>
<sequence>MYWMLAFIVAGLTHFVIPNYPWVLIHIFTLGVLTNSILIWSQHLTEKFVQQRLDDSTRPAQLFRIYGVNVGALITVCGNMFTIAPVTIIGAVIVAALMLWHSAFLFSQWRNARGKRFRSIVAAYTASAALLPCGAFFGGLLALDPGNPRLIIAHVACNVGGFVGLAAAASLTVLFPAVWRASGITRFMTPALALLAVGVVATAGGALLGVPEAGLVIYTAGWILNWQQWLGNVHAKGVNYPSVSVLAAVTWLVLTLTYYTVTLLTQVEPKLPTIALLVGFAGQLLIGVMAYLLPTTVGGGPAAVRAGLQAMGRWGLLRATFINGGLLLWITGQDSYLKVVMSLLCLAPLAVFPVFMVRGVKAQRAVLTKQAAGPAEVAANPHEVLVGAGILAVLWALFHIF</sequence>
<reference evidence="2 3" key="1">
    <citation type="submission" date="2014-08" db="EMBL/GenBank/DDBJ databases">
        <title>Complete genome sequence of Corynebacterium phocae M408/89/1(T)(=DSM 44612(T)), isolated from the common seal (Phoca vitulina).</title>
        <authorList>
            <person name="Ruckert C."/>
            <person name="Albersmeier A."/>
            <person name="Winkler A."/>
            <person name="Kalinowski J."/>
        </authorList>
    </citation>
    <scope>NUCLEOTIDE SEQUENCE [LARGE SCALE GENOMIC DNA]</scope>
    <source>
        <strain evidence="2 3">M408/89/1</strain>
    </source>
</reference>
<feature type="transmembrane region" description="Helical" evidence="1">
    <location>
        <begin position="62"/>
        <end position="82"/>
    </location>
</feature>
<feature type="transmembrane region" description="Helical" evidence="1">
    <location>
        <begin position="314"/>
        <end position="332"/>
    </location>
</feature>
<keyword evidence="1" id="KW-0472">Membrane</keyword>
<proteinExistence type="predicted"/>
<organism evidence="2 3">
    <name type="scientific">Corynebacterium phocae</name>
    <dbReference type="NCBI Taxonomy" id="161895"/>
    <lineage>
        <taxon>Bacteria</taxon>
        <taxon>Bacillati</taxon>
        <taxon>Actinomycetota</taxon>
        <taxon>Actinomycetes</taxon>
        <taxon>Mycobacteriales</taxon>
        <taxon>Corynebacteriaceae</taxon>
        <taxon>Corynebacterium</taxon>
    </lineage>
</organism>
<feature type="transmembrane region" description="Helical" evidence="1">
    <location>
        <begin position="191"/>
        <end position="220"/>
    </location>
</feature>
<feature type="transmembrane region" description="Helical" evidence="1">
    <location>
        <begin position="273"/>
        <end position="294"/>
    </location>
</feature>
<dbReference type="Proteomes" id="UP000185491">
    <property type="component" value="Chromosome"/>
</dbReference>
<keyword evidence="1" id="KW-0812">Transmembrane</keyword>
<dbReference type="STRING" id="161895.CPHO_11690"/>
<evidence type="ECO:0000313" key="2">
    <source>
        <dbReference type="EMBL" id="APT93444.1"/>
    </source>
</evidence>
<feature type="transmembrane region" description="Helical" evidence="1">
    <location>
        <begin position="20"/>
        <end position="41"/>
    </location>
</feature>
<feature type="transmembrane region" description="Helical" evidence="1">
    <location>
        <begin position="377"/>
        <end position="398"/>
    </location>
</feature>
<feature type="transmembrane region" description="Helical" evidence="1">
    <location>
        <begin position="149"/>
        <end position="179"/>
    </location>
</feature>
<gene>
    <name evidence="2" type="ORF">CPHO_11690</name>
</gene>
<feature type="transmembrane region" description="Helical" evidence="1">
    <location>
        <begin position="240"/>
        <end position="261"/>
    </location>
</feature>
<name>A0A1L7D5M7_9CORY</name>
<feature type="transmembrane region" description="Helical" evidence="1">
    <location>
        <begin position="339"/>
        <end position="357"/>
    </location>
</feature>
<feature type="transmembrane region" description="Helical" evidence="1">
    <location>
        <begin position="121"/>
        <end position="143"/>
    </location>
</feature>
<protein>
    <submittedName>
        <fullName evidence="2">Multicopper oxidase</fullName>
    </submittedName>
</protein>
<dbReference type="EMBL" id="CP009249">
    <property type="protein sequence ID" value="APT93444.1"/>
    <property type="molecule type" value="Genomic_DNA"/>
</dbReference>
<dbReference type="AlphaFoldDB" id="A0A1L7D5M7"/>
<accession>A0A1L7D5M7</accession>
<evidence type="ECO:0000256" key="1">
    <source>
        <dbReference type="SAM" id="Phobius"/>
    </source>
</evidence>
<evidence type="ECO:0000313" key="3">
    <source>
        <dbReference type="Proteomes" id="UP000185491"/>
    </source>
</evidence>
<dbReference type="KEGG" id="cpho:CPHO_11690"/>